<dbReference type="Gene3D" id="2.60.40.2130">
    <property type="entry name" value="F-spondin domain"/>
    <property type="match status" value="4"/>
</dbReference>
<dbReference type="GO" id="GO:0000272">
    <property type="term" value="P:polysaccharide catabolic process"/>
    <property type="evidence" value="ECO:0007669"/>
    <property type="project" value="InterPro"/>
</dbReference>
<accession>A0A518IT83</accession>
<proteinExistence type="predicted"/>
<dbReference type="Pfam" id="PF00404">
    <property type="entry name" value="Dockerin_1"/>
    <property type="match status" value="1"/>
</dbReference>
<evidence type="ECO:0000313" key="2">
    <source>
        <dbReference type="Proteomes" id="UP000316770"/>
    </source>
</evidence>
<dbReference type="InterPro" id="IPR038678">
    <property type="entry name" value="Spondin_N_sf"/>
</dbReference>
<gene>
    <name evidence="1" type="ORF">Mal33_22840</name>
</gene>
<reference evidence="1 2" key="1">
    <citation type="submission" date="2019-02" db="EMBL/GenBank/DDBJ databases">
        <title>Deep-cultivation of Planctomycetes and their phenomic and genomic characterization uncovers novel biology.</title>
        <authorList>
            <person name="Wiegand S."/>
            <person name="Jogler M."/>
            <person name="Boedeker C."/>
            <person name="Pinto D."/>
            <person name="Vollmers J."/>
            <person name="Rivas-Marin E."/>
            <person name="Kohn T."/>
            <person name="Peeters S.H."/>
            <person name="Heuer A."/>
            <person name="Rast P."/>
            <person name="Oberbeckmann S."/>
            <person name="Bunk B."/>
            <person name="Jeske O."/>
            <person name="Meyerdierks A."/>
            <person name="Storesund J.E."/>
            <person name="Kallscheuer N."/>
            <person name="Luecker S."/>
            <person name="Lage O.M."/>
            <person name="Pohl T."/>
            <person name="Merkel B.J."/>
            <person name="Hornburger P."/>
            <person name="Mueller R.-W."/>
            <person name="Bruemmer F."/>
            <person name="Labrenz M."/>
            <person name="Spormann A.M."/>
            <person name="Op den Camp H."/>
            <person name="Overmann J."/>
            <person name="Amann R."/>
            <person name="Jetten M.S.M."/>
            <person name="Mascher T."/>
            <person name="Medema M.H."/>
            <person name="Devos D.P."/>
            <person name="Kaster A.-K."/>
            <person name="Ovreas L."/>
            <person name="Rohde M."/>
            <person name="Galperin M.Y."/>
            <person name="Jogler C."/>
        </authorList>
    </citation>
    <scope>NUCLEOTIDE SEQUENCE [LARGE SCALE GENOMIC DNA]</scope>
    <source>
        <strain evidence="1 2">Mal33</strain>
    </source>
</reference>
<dbReference type="NCBIfam" id="NF038123">
    <property type="entry name" value="NF038123_dom"/>
    <property type="match status" value="4"/>
</dbReference>
<dbReference type="InterPro" id="IPR036439">
    <property type="entry name" value="Dockerin_dom_sf"/>
</dbReference>
<dbReference type="InterPro" id="IPR002105">
    <property type="entry name" value="Dockerin_1_rpt"/>
</dbReference>
<dbReference type="GO" id="GO:0004553">
    <property type="term" value="F:hydrolase activity, hydrolyzing O-glycosyl compounds"/>
    <property type="evidence" value="ECO:0007669"/>
    <property type="project" value="InterPro"/>
</dbReference>
<evidence type="ECO:0000313" key="1">
    <source>
        <dbReference type="EMBL" id="QDV56302.1"/>
    </source>
</evidence>
<dbReference type="EMBL" id="CP036318">
    <property type="protein sequence ID" value="QDV56302.1"/>
    <property type="molecule type" value="Genomic_DNA"/>
</dbReference>
<dbReference type="InterPro" id="IPR009465">
    <property type="entry name" value="Spondin_N"/>
</dbReference>
<keyword evidence="2" id="KW-1185">Reference proteome</keyword>
<dbReference type="Proteomes" id="UP000316770">
    <property type="component" value="Chromosome"/>
</dbReference>
<organism evidence="1 2">
    <name type="scientific">Rosistilla oblonga</name>
    <dbReference type="NCBI Taxonomy" id="2527990"/>
    <lineage>
        <taxon>Bacteria</taxon>
        <taxon>Pseudomonadati</taxon>
        <taxon>Planctomycetota</taxon>
        <taxon>Planctomycetia</taxon>
        <taxon>Pirellulales</taxon>
        <taxon>Pirellulaceae</taxon>
        <taxon>Rosistilla</taxon>
    </lineage>
</organism>
<dbReference type="RefSeq" id="WP_145284588.1">
    <property type="nucleotide sequence ID" value="NZ_CP036318.1"/>
</dbReference>
<sequence length="1419" mass="146689">MSRTRKLVRKNRSKARHLKIEGLESRQLLAAEILQVEIENLASIGGLTETPFWVSLHDGSFDIANPGESAAGFGGLELIAEEGDPSQLVSRFADAAAGNDAVMLAPGGFAAAPVLEPGESVIENLIVDDTQSSRFFSFASMVIPSNDAFVANLDPQAYELFDAAGSFLGPRTIVIYGDQVWDAGTEVNDASAGAAFSTLGGASVDQNGVITHHTGLDDFIETGLPTGTDLTTAFSPQTPLARITLSLASDPSEAIDDDAPLAVLAAADLDSRVDFHEISVTYTDATGIDPTSIDVDDIRVTSPFLTRLDVLSVSTDAAAGTTPRTVTATYRVAPENGGFTSVDNGIYSVVLHDGAVGDAFDQTVAGQQLGQFAVDAPVRLQVTIENLSADGGLAQTPFWIAAHNGEFEVARGGVSADDFAGLEALAETGDAGGLAARFAATSGGVDALLTAPDGFAGAPVFEPGESISQFLDVDTPGLDRFFSYASMIIPSNDAFIANLDPRRFELFDRSGNFTGARSITIYGSDIWDAGTEVNDPAGGAAFTTAGGVGADEDAVVRRHDGLDDFLGSGLPTGENLASAFDLNTPIARITISLADIPANPIDGSGPQATVDAGDLMMAGEAFHEVHVTYSDPSGIDIGSIDAADVQVVGTFTDPLEVLSVSTDAAAGTTPNVVHATYRVAPRSGEFSTFDNDIYHVNVVQDAVNDTLGNASEAASLGSFEVLVGVKLQVTIENLSPIDGLAQTPFWIGFHDGNFEVARTGVAADQFVGLELLAEEGDASELSAAFAASASGIDTVIGAPDGFAAAPVFEPGETATQTIELFSTNVNRYFSFASMIIPSNDAFLANLNSRAYQLFDSDGVFGGQQTITIYGSDVLDAGTEVNDPNGGAAFATAGGTSIDQGGVIGRHQGLDDFLGAGLPTGGTLGNAFFAQTPLARITIGLAGGSSTPIDADGPIASLQGASDVTVAGTENHRIQITYNDPAGIDLTRIGVDDLRVSGPLGRQLVVTDAVYDATDGPAPRSVTVTYTVQTDDGPFTGRDNGGYAISVDADAVGDTLTHGNEAQAVGEFFVDVGVRLQIQIESLTADGGLAQTPFWIGFHDGGFETGRAGTSASQFGGLELIAEEGDPSELAARFAAESPGVDSVIASPAGFAGAPVFEAGESVTQLIEVTDSQLNRYFSYASMIIPSNDAFVANLDPRQFSLFDANGNFQGARSLTITGRGVWDAGTEVNDPSGGAAFSTEGGSGADENGLIRSHAGLDDFVGTGLPTETTLASAFDSDTPLARITITLYDPEADACSGVTGACSVSSVGLQNRRIVSDVNDSGTVEPLDALLIINFLNRFGTTPSIAEEARALDLFLDVSDDDQISPIDALIVINQLNRGSGAATDNAADAAFAAFSADSQGLDDDDDDELLVQESNFI</sequence>
<protein>
    <submittedName>
        <fullName evidence="1">Spondin_N</fullName>
    </submittedName>
</protein>
<name>A0A518IT83_9BACT</name>
<dbReference type="SUPFAM" id="SSF63446">
    <property type="entry name" value="Type I dockerin domain"/>
    <property type="match status" value="1"/>
</dbReference>